<accession>K7KDI2</accession>
<dbReference type="OrthoDB" id="1901675at2759"/>
<dbReference type="OMA" id="CHAPNKN"/>
<dbReference type="InterPro" id="IPR035897">
    <property type="entry name" value="Toll_tir_struct_dom_sf"/>
</dbReference>
<protein>
    <recommendedName>
        <fullName evidence="4">TIR domain-containing protein</fullName>
    </recommendedName>
</protein>
<dbReference type="Gramene" id="KRH65992">
    <property type="protein sequence ID" value="KRH65992"/>
    <property type="gene ID" value="GLYMA_03G075300"/>
</dbReference>
<sequence length="1128" mass="127890">MPTEIAMNNRRYEVFMSFRGEDTRATFTSHLYAALQNAGIIVFKDDESLPRGDQISDSLLLAIEQSQISVVVFSTNYADSRWCLQELEKIMNCKRTIGQVVLPVFYDVDPSQVRYQTGHFGESFQNLSNRILKDDDEKAVGEGESDKEYMMSRVLISRWRKVLREAASIAGVVVLNSRNESETIKNIVENVTRLLDKIELPLVDNPVGVESRVQDMIERLDLNHKQSNSNDVLLLGIWGMGGIGKTTIAKAIYNKIGRNFEGRSFLEQIGELWRQDAIRFQEQLLFDIYKTKRKIHNVELGKQALKERLCSKRVFLVLDDVNDVEQLSALCGSREWFGSGSRIIITTRDKHILRGDRVDKMYTMKEMDESESIELFSWHAFKQASPREGFTELSNDVIEYSGGLPLALTVLGCHLFDMKIIEWKTVLDKLKRIPHDQVQKKLKISYDGLSDDTERDIFLDIACFFIGMDRNDAMCILNGCGLFAENGIRVLVERSLVTVDDKNKLGMHDLLRDMGREIIRAKSPKDLEERSRLWFNEDVLDVLAKKTGTKTIEGLALKLPLTNSNCFSTEAFKEMKKLRLLQLAGVQLDGDFEYLSKDLRWLCWNGFPLKCIPKNFHQGSLVSIELENSNVKLVWKEAQLMEKLKILNLSHSHNLTQTPDFSNLPNLEKLVLIDCPRLFEVSHTVGHLNKILMINLKDCISLHSLPRSIYKLKSLKTLILSGCLKIDKLEEDLEQMESLMTLIADNTAITKVPFSIVTSKSIGYISMCGYEGFSCDVFPSIILSWMSPMSSLSSHIQTFAGMPSPISLHVANNSSHNLLSIFEDLPKLRSLWVECGTKRQLSQETTIILDALYAINSKALESVATTSQLPNVNASTLIECGNQVHISGSKDSLTSLLIQMGMSCQIAHILKHKILQNMNTSENGGCLLPGDRYPDWWTFHSEDSSVIFEIPQVNKRNLKTMMCHVHYSSPVNIATDGLKNLLVINHTKTTIQLYKSDALASLEDEEWQRVLSNIEPGNKVEIIVVFGSRLTIVNKTTIYLIYEPMNEKMEHCHAPNKNVIVFNGDENVCNDRSISQVKFKDDVGCVSVKRVIKCLLNKCLSCKSFTAKSEKMKSRVRLKGGERMLGQT</sequence>
<dbReference type="InterPro" id="IPR027417">
    <property type="entry name" value="P-loop_NTPase"/>
</dbReference>
<evidence type="ECO:0000313" key="6">
    <source>
        <dbReference type="EnsemblPlants" id="KRH65992"/>
    </source>
</evidence>
<reference evidence="6" key="2">
    <citation type="submission" date="2018-02" db="UniProtKB">
        <authorList>
            <consortium name="EnsemblPlants"/>
        </authorList>
    </citation>
    <scope>IDENTIFICATION</scope>
    <source>
        <strain evidence="6">Williams 82</strain>
    </source>
</reference>
<evidence type="ECO:0000256" key="1">
    <source>
        <dbReference type="ARBA" id="ARBA00022614"/>
    </source>
</evidence>
<keyword evidence="1" id="KW-0433">Leucine-rich repeat</keyword>
<dbReference type="Gene3D" id="3.80.10.10">
    <property type="entry name" value="Ribonuclease Inhibitor"/>
    <property type="match status" value="1"/>
</dbReference>
<dbReference type="InterPro" id="IPR044974">
    <property type="entry name" value="Disease_R_plants"/>
</dbReference>
<dbReference type="InterPro" id="IPR058192">
    <property type="entry name" value="WHD_ROQ1-like"/>
</dbReference>
<dbReference type="KEGG" id="gmx:100808753"/>
<dbReference type="AlphaFoldDB" id="K7KDI2"/>
<dbReference type="InterPro" id="IPR000157">
    <property type="entry name" value="TIR_dom"/>
</dbReference>
<evidence type="ECO:0000313" key="5">
    <source>
        <dbReference type="EMBL" id="KRH65992.1"/>
    </source>
</evidence>
<evidence type="ECO:0000256" key="3">
    <source>
        <dbReference type="ARBA" id="ARBA00023027"/>
    </source>
</evidence>
<dbReference type="Pfam" id="PF00931">
    <property type="entry name" value="NB-ARC"/>
    <property type="match status" value="1"/>
</dbReference>
<dbReference type="SUPFAM" id="SSF52200">
    <property type="entry name" value="Toll/Interleukin receptor TIR domain"/>
    <property type="match status" value="1"/>
</dbReference>
<organism evidence="6">
    <name type="scientific">Glycine max</name>
    <name type="common">Soybean</name>
    <name type="synonym">Glycine hispida</name>
    <dbReference type="NCBI Taxonomy" id="3847"/>
    <lineage>
        <taxon>Eukaryota</taxon>
        <taxon>Viridiplantae</taxon>
        <taxon>Streptophyta</taxon>
        <taxon>Embryophyta</taxon>
        <taxon>Tracheophyta</taxon>
        <taxon>Spermatophyta</taxon>
        <taxon>Magnoliopsida</taxon>
        <taxon>eudicotyledons</taxon>
        <taxon>Gunneridae</taxon>
        <taxon>Pentapetalae</taxon>
        <taxon>rosids</taxon>
        <taxon>fabids</taxon>
        <taxon>Fabales</taxon>
        <taxon>Fabaceae</taxon>
        <taxon>Papilionoideae</taxon>
        <taxon>50 kb inversion clade</taxon>
        <taxon>NPAAA clade</taxon>
        <taxon>indigoferoid/millettioid clade</taxon>
        <taxon>Phaseoleae</taxon>
        <taxon>Glycine</taxon>
        <taxon>Glycine subgen. Soja</taxon>
    </lineage>
</organism>
<dbReference type="PANTHER" id="PTHR11017">
    <property type="entry name" value="LEUCINE-RICH REPEAT-CONTAINING PROTEIN"/>
    <property type="match status" value="1"/>
</dbReference>
<keyword evidence="3" id="KW-0520">NAD</keyword>
<dbReference type="HOGENOM" id="CLU_001561_1_1_1"/>
<dbReference type="EnsemblPlants" id="KRH65992">
    <property type="protein sequence ID" value="KRH65992"/>
    <property type="gene ID" value="GLYMA_03G075300"/>
</dbReference>
<dbReference type="SMART" id="SM00255">
    <property type="entry name" value="TIR"/>
    <property type="match status" value="1"/>
</dbReference>
<dbReference type="PaxDb" id="3847-GLYMA03G14888.1"/>
<gene>
    <name evidence="6" type="primary">LOC100808753</name>
    <name evidence="5" type="ORF">GLYMA_03G075300</name>
</gene>
<dbReference type="InterPro" id="IPR042197">
    <property type="entry name" value="Apaf_helical"/>
</dbReference>
<dbReference type="GO" id="GO:0006952">
    <property type="term" value="P:defense response"/>
    <property type="evidence" value="ECO:0007669"/>
    <property type="project" value="InterPro"/>
</dbReference>
<keyword evidence="7" id="KW-1185">Reference proteome</keyword>
<dbReference type="InterPro" id="IPR002182">
    <property type="entry name" value="NB-ARC"/>
</dbReference>
<proteinExistence type="predicted"/>
<dbReference type="Proteomes" id="UP000008827">
    <property type="component" value="Chromosome 3"/>
</dbReference>
<name>K7KDI2_SOYBN</name>
<dbReference type="RefSeq" id="XP_006576576.1">
    <property type="nucleotide sequence ID" value="XM_006576513.4"/>
</dbReference>
<evidence type="ECO:0000313" key="7">
    <source>
        <dbReference type="Proteomes" id="UP000008827"/>
    </source>
</evidence>
<keyword evidence="2" id="KW-0677">Repeat</keyword>
<dbReference type="Pfam" id="PF01582">
    <property type="entry name" value="TIR"/>
    <property type="match status" value="1"/>
</dbReference>
<dbReference type="SUPFAM" id="SSF52540">
    <property type="entry name" value="P-loop containing nucleoside triphosphate hydrolases"/>
    <property type="match status" value="1"/>
</dbReference>
<dbReference type="GeneID" id="100808753"/>
<dbReference type="Pfam" id="PF23282">
    <property type="entry name" value="WHD_ROQ1"/>
    <property type="match status" value="1"/>
</dbReference>
<dbReference type="InterPro" id="IPR032675">
    <property type="entry name" value="LRR_dom_sf"/>
</dbReference>
<dbReference type="eggNOG" id="ENOG502QQJE">
    <property type="taxonomic scope" value="Eukaryota"/>
</dbReference>
<dbReference type="FunFam" id="3.40.50.10140:FF:000007">
    <property type="entry name" value="Disease resistance protein (TIR-NBS-LRR class)"/>
    <property type="match status" value="1"/>
</dbReference>
<dbReference type="SMR" id="K7KDI2"/>
<reference evidence="5" key="3">
    <citation type="submission" date="2018-07" db="EMBL/GenBank/DDBJ databases">
        <title>WGS assembly of Glycine max.</title>
        <authorList>
            <person name="Schmutz J."/>
            <person name="Cannon S."/>
            <person name="Schlueter J."/>
            <person name="Ma J."/>
            <person name="Mitros T."/>
            <person name="Nelson W."/>
            <person name="Hyten D."/>
            <person name="Song Q."/>
            <person name="Thelen J."/>
            <person name="Cheng J."/>
            <person name="Xu D."/>
            <person name="Hellsten U."/>
            <person name="May G."/>
            <person name="Yu Y."/>
            <person name="Sakurai T."/>
            <person name="Umezawa T."/>
            <person name="Bhattacharyya M."/>
            <person name="Sandhu D."/>
            <person name="Valliyodan B."/>
            <person name="Lindquist E."/>
            <person name="Peto M."/>
            <person name="Grant D."/>
            <person name="Shu S."/>
            <person name="Goodstein D."/>
            <person name="Barry K."/>
            <person name="Futrell-Griggs M."/>
            <person name="Abernathy B."/>
            <person name="Du J."/>
            <person name="Tian Z."/>
            <person name="Zhu L."/>
            <person name="Gill N."/>
            <person name="Joshi T."/>
            <person name="Libault M."/>
            <person name="Sethuraman A."/>
            <person name="Zhang X."/>
            <person name="Shinozaki K."/>
            <person name="Nguyen H."/>
            <person name="Wing R."/>
            <person name="Cregan P."/>
            <person name="Specht J."/>
            <person name="Grimwood J."/>
            <person name="Rokhsar D."/>
            <person name="Stacey G."/>
            <person name="Shoemaker R."/>
            <person name="Jackson S."/>
        </authorList>
    </citation>
    <scope>NUCLEOTIDE SEQUENCE</scope>
    <source>
        <tissue evidence="5">Callus</tissue>
    </source>
</reference>
<evidence type="ECO:0000259" key="4">
    <source>
        <dbReference type="PROSITE" id="PS50104"/>
    </source>
</evidence>
<evidence type="ECO:0000256" key="2">
    <source>
        <dbReference type="ARBA" id="ARBA00022737"/>
    </source>
</evidence>
<dbReference type="GO" id="GO:0007165">
    <property type="term" value="P:signal transduction"/>
    <property type="evidence" value="ECO:0007669"/>
    <property type="project" value="InterPro"/>
</dbReference>
<dbReference type="SUPFAM" id="SSF52058">
    <property type="entry name" value="L domain-like"/>
    <property type="match status" value="1"/>
</dbReference>
<dbReference type="Gene3D" id="3.40.50.300">
    <property type="entry name" value="P-loop containing nucleotide triphosphate hydrolases"/>
    <property type="match status" value="1"/>
</dbReference>
<dbReference type="PANTHER" id="PTHR11017:SF271">
    <property type="entry name" value="DISEASE RESISTANCE PROTEIN (TIR-NBS-LRR CLASS) FAMILY"/>
    <property type="match status" value="1"/>
</dbReference>
<feature type="domain" description="TIR" evidence="4">
    <location>
        <begin position="10"/>
        <end position="195"/>
    </location>
</feature>
<dbReference type="EMBL" id="CM000836">
    <property type="protein sequence ID" value="KRH65992.1"/>
    <property type="molecule type" value="Genomic_DNA"/>
</dbReference>
<dbReference type="PROSITE" id="PS50104">
    <property type="entry name" value="TIR"/>
    <property type="match status" value="1"/>
</dbReference>
<dbReference type="Gene3D" id="1.10.8.430">
    <property type="entry name" value="Helical domain of apoptotic protease-activating factors"/>
    <property type="match status" value="1"/>
</dbReference>
<reference evidence="5 6" key="1">
    <citation type="journal article" date="2010" name="Nature">
        <title>Genome sequence of the palaeopolyploid soybean.</title>
        <authorList>
            <person name="Schmutz J."/>
            <person name="Cannon S.B."/>
            <person name="Schlueter J."/>
            <person name="Ma J."/>
            <person name="Mitros T."/>
            <person name="Nelson W."/>
            <person name="Hyten D.L."/>
            <person name="Song Q."/>
            <person name="Thelen J.J."/>
            <person name="Cheng J."/>
            <person name="Xu D."/>
            <person name="Hellsten U."/>
            <person name="May G.D."/>
            <person name="Yu Y."/>
            <person name="Sakurai T."/>
            <person name="Umezawa T."/>
            <person name="Bhattacharyya M.K."/>
            <person name="Sandhu D."/>
            <person name="Valliyodan B."/>
            <person name="Lindquist E."/>
            <person name="Peto M."/>
            <person name="Grant D."/>
            <person name="Shu S."/>
            <person name="Goodstein D."/>
            <person name="Barry K."/>
            <person name="Futrell-Griggs M."/>
            <person name="Abernathy B."/>
            <person name="Du J."/>
            <person name="Tian Z."/>
            <person name="Zhu L."/>
            <person name="Gill N."/>
            <person name="Joshi T."/>
            <person name="Libault M."/>
            <person name="Sethuraman A."/>
            <person name="Zhang X.-C."/>
            <person name="Shinozaki K."/>
            <person name="Nguyen H.T."/>
            <person name="Wing R.A."/>
            <person name="Cregan P."/>
            <person name="Specht J."/>
            <person name="Grimwood J."/>
            <person name="Rokhsar D."/>
            <person name="Stacey G."/>
            <person name="Shoemaker R.C."/>
            <person name="Jackson S.A."/>
        </authorList>
    </citation>
    <scope>NUCLEOTIDE SEQUENCE [LARGE SCALE GENOMIC DNA]</scope>
    <source>
        <strain evidence="6">cv. Williams 82</strain>
        <tissue evidence="5">Callus</tissue>
    </source>
</reference>
<dbReference type="PRINTS" id="PR00364">
    <property type="entry name" value="DISEASERSIST"/>
</dbReference>
<dbReference type="GO" id="GO:0043531">
    <property type="term" value="F:ADP binding"/>
    <property type="evidence" value="ECO:0007669"/>
    <property type="project" value="InterPro"/>
</dbReference>
<dbReference type="Gene3D" id="3.40.50.10140">
    <property type="entry name" value="Toll/interleukin-1 receptor homology (TIR) domain"/>
    <property type="match status" value="1"/>
</dbReference>